<dbReference type="GO" id="GO:0032259">
    <property type="term" value="P:methylation"/>
    <property type="evidence" value="ECO:0007669"/>
    <property type="project" value="UniProtKB-KW"/>
</dbReference>
<evidence type="ECO:0000256" key="5">
    <source>
        <dbReference type="ARBA" id="ARBA00022747"/>
    </source>
</evidence>
<sequence>MKEHKRHQQTSINVQKQANLIWNVADILRGLYKPHEYGKVILPMTVIKRLHDTLLKTRDEVLKTAENTQSINNVIRERLLKNASGYSFYNTSLYTFETLLADPANIESNFRAYLNGFSENMQDILDNFKFDVEITTMADNDALFYVIQEFNKADAYLGPDKMTSTDMGYVFEELVRKFSESYNEEAGAHFTSRDIIYLMTDLLLIEDKDTLFKEHVFKTVYDQTMGTSQMLSAMTERIHDMNDTAEVATFGQELNPETYAIAKADTMIRGGEPENMTLGSTLTSDQFEGFMFDYCISNPPFGVDWKKDQKAVKAEHELGELGRFGVGLPRVSDGQLLFQLNGISKLKETGRMAIIHNGSALFSGNPGGGESLIRQYVIENDWLEGIIQLPNDLFYNTGISTYIWIITKDKSPERQGKVQLVDASNMYEKRRKNIGEKRVDISEECRDIIVKAYGEFTNDEYYLDERVVESKIFNNEEFSFTRVTVESPLKDENGEIERKKNGDPKTDAKLRDTEDIPLKEDINAYFEREVLPFNPDAWMDRSKDNIGYEIPFTRLFYKYTPPEPSEVIAERIKKSEESIVANFQALSGKGVENID</sequence>
<keyword evidence="4" id="KW-0949">S-adenosyl-L-methionine</keyword>
<dbReference type="SUPFAM" id="SSF53335">
    <property type="entry name" value="S-adenosyl-L-methionine-dependent methyltransferases"/>
    <property type="match status" value="1"/>
</dbReference>
<dbReference type="RefSeq" id="WP_058649867.1">
    <property type="nucleotide sequence ID" value="NZ_AP021848.1"/>
</dbReference>
<keyword evidence="2 9" id="KW-0489">Methyltransferase</keyword>
<name>A0A2D0URX3_STALU</name>
<dbReference type="GO" id="GO:0008170">
    <property type="term" value="F:N-methyltransferase activity"/>
    <property type="evidence" value="ECO:0007669"/>
    <property type="project" value="InterPro"/>
</dbReference>
<protein>
    <recommendedName>
        <fullName evidence="1">site-specific DNA-methyltransferase (adenine-specific)</fullName>
        <ecNumber evidence="1">2.1.1.72</ecNumber>
    </recommendedName>
</protein>
<dbReference type="Pfam" id="PF12161">
    <property type="entry name" value="HsdM_N"/>
    <property type="match status" value="1"/>
</dbReference>
<evidence type="ECO:0000259" key="8">
    <source>
        <dbReference type="Pfam" id="PF12161"/>
    </source>
</evidence>
<evidence type="ECO:0000256" key="1">
    <source>
        <dbReference type="ARBA" id="ARBA00011900"/>
    </source>
</evidence>
<dbReference type="EC" id="2.1.1.72" evidence="1"/>
<dbReference type="PANTHER" id="PTHR42933">
    <property type="entry name" value="SLR6095 PROTEIN"/>
    <property type="match status" value="1"/>
</dbReference>
<evidence type="ECO:0000256" key="4">
    <source>
        <dbReference type="ARBA" id="ARBA00022691"/>
    </source>
</evidence>
<reference evidence="9" key="1">
    <citation type="submission" date="2014-12" db="EMBL/GenBank/DDBJ databases">
        <title>The novel Staphylococcal SCCmec of Staphylococcus lugdunensis.</title>
        <authorList>
            <person name="Chou Y.T."/>
            <person name="Chang S.C."/>
            <person name="Lee M.H."/>
            <person name="Lu J.J."/>
        </authorList>
    </citation>
    <scope>NUCLEOTIDE SEQUENCE</scope>
    <source>
        <strain evidence="9">CMUH-25</strain>
    </source>
</reference>
<dbReference type="InterPro" id="IPR051537">
    <property type="entry name" value="DNA_Adenine_Mtase"/>
</dbReference>
<dbReference type="GO" id="GO:0009007">
    <property type="term" value="F:site-specific DNA-methyltransferase (adenine-specific) activity"/>
    <property type="evidence" value="ECO:0007669"/>
    <property type="project" value="UniProtKB-EC"/>
</dbReference>
<dbReference type="Gene3D" id="3.40.50.150">
    <property type="entry name" value="Vaccinia Virus protein VP39"/>
    <property type="match status" value="1"/>
</dbReference>
<accession>A0A2D0URX3</accession>
<proteinExistence type="predicted"/>
<dbReference type="EMBL" id="KP307924">
    <property type="protein sequence ID" value="ALK43800.1"/>
    <property type="molecule type" value="Genomic_DNA"/>
</dbReference>
<keyword evidence="5" id="KW-0680">Restriction system</keyword>
<organism evidence="9">
    <name type="scientific">Staphylococcus lugdunensis</name>
    <dbReference type="NCBI Taxonomy" id="28035"/>
    <lineage>
        <taxon>Bacteria</taxon>
        <taxon>Bacillati</taxon>
        <taxon>Bacillota</taxon>
        <taxon>Bacilli</taxon>
        <taxon>Bacillales</taxon>
        <taxon>Staphylococcaceae</taxon>
        <taxon>Staphylococcus</taxon>
    </lineage>
</organism>
<evidence type="ECO:0000259" key="7">
    <source>
        <dbReference type="Pfam" id="PF02384"/>
    </source>
</evidence>
<dbReference type="InterPro" id="IPR022749">
    <property type="entry name" value="D12N6_MeTrfase_N"/>
</dbReference>
<evidence type="ECO:0000313" key="9">
    <source>
        <dbReference type="EMBL" id="ALK43800.1"/>
    </source>
</evidence>
<dbReference type="AlphaFoldDB" id="A0A2D0URX3"/>
<comment type="catalytic activity">
    <reaction evidence="6">
        <text>a 2'-deoxyadenosine in DNA + S-adenosyl-L-methionine = an N(6)-methyl-2'-deoxyadenosine in DNA + S-adenosyl-L-homocysteine + H(+)</text>
        <dbReference type="Rhea" id="RHEA:15197"/>
        <dbReference type="Rhea" id="RHEA-COMP:12418"/>
        <dbReference type="Rhea" id="RHEA-COMP:12419"/>
        <dbReference type="ChEBI" id="CHEBI:15378"/>
        <dbReference type="ChEBI" id="CHEBI:57856"/>
        <dbReference type="ChEBI" id="CHEBI:59789"/>
        <dbReference type="ChEBI" id="CHEBI:90615"/>
        <dbReference type="ChEBI" id="CHEBI:90616"/>
        <dbReference type="EC" id="2.1.1.72"/>
    </reaction>
</comment>
<dbReference type="Pfam" id="PF02384">
    <property type="entry name" value="N6_Mtase"/>
    <property type="match status" value="1"/>
</dbReference>
<dbReference type="PANTHER" id="PTHR42933:SF3">
    <property type="entry name" value="TYPE I RESTRICTION ENZYME MJAVIII METHYLASE SUBUNIT"/>
    <property type="match status" value="1"/>
</dbReference>
<gene>
    <name evidence="9" type="ORF">CMUSL25_25</name>
</gene>
<evidence type="ECO:0000256" key="6">
    <source>
        <dbReference type="ARBA" id="ARBA00047942"/>
    </source>
</evidence>
<feature type="domain" description="N6 adenine-specific DNA methyltransferase N-terminal" evidence="8">
    <location>
        <begin position="19"/>
        <end position="150"/>
    </location>
</feature>
<feature type="domain" description="DNA methylase adenine-specific" evidence="7">
    <location>
        <begin position="166"/>
        <end position="476"/>
    </location>
</feature>
<dbReference type="PRINTS" id="PR00507">
    <property type="entry name" value="N12N6MTFRASE"/>
</dbReference>
<dbReference type="GO" id="GO:0003677">
    <property type="term" value="F:DNA binding"/>
    <property type="evidence" value="ECO:0007669"/>
    <property type="project" value="InterPro"/>
</dbReference>
<keyword evidence="3" id="KW-0808">Transferase</keyword>
<dbReference type="InterPro" id="IPR029063">
    <property type="entry name" value="SAM-dependent_MTases_sf"/>
</dbReference>
<dbReference type="InterPro" id="IPR003356">
    <property type="entry name" value="DNA_methylase_A-5"/>
</dbReference>
<evidence type="ECO:0000256" key="2">
    <source>
        <dbReference type="ARBA" id="ARBA00022603"/>
    </source>
</evidence>
<dbReference type="GO" id="GO:0009307">
    <property type="term" value="P:DNA restriction-modification system"/>
    <property type="evidence" value="ECO:0007669"/>
    <property type="project" value="UniProtKB-KW"/>
</dbReference>
<evidence type="ECO:0000256" key="3">
    <source>
        <dbReference type="ARBA" id="ARBA00022679"/>
    </source>
</evidence>